<dbReference type="SUPFAM" id="SSF50249">
    <property type="entry name" value="Nucleic acid-binding proteins"/>
    <property type="match status" value="1"/>
</dbReference>
<name>A0A4S8Z091_AURPU</name>
<evidence type="ECO:0000313" key="1">
    <source>
        <dbReference type="EMBL" id="THW57040.1"/>
    </source>
</evidence>
<evidence type="ECO:0008006" key="3">
    <source>
        <dbReference type="Google" id="ProtNLM"/>
    </source>
</evidence>
<dbReference type="PANTHER" id="PTHR21166:SF2">
    <property type="entry name" value="CELL DIVISION CONTROL PROTEIN 24 OB DOMAIN-CONTAINING PROTEIN-RELATED"/>
    <property type="match status" value="1"/>
</dbReference>
<sequence length="522" mass="58462">MGLFLFRADERLRRILRISDKRTLTSADTSRSNIMVGQSTSIQSFFSTRTSPTKVIPPESSPVPGDGFTAEELDNALLPVRQDNWTPRGVYDEYEIDALMFGLNRVKIVGRLVNMFESSHTTKLPKGLGGSVHLVVKDDTGAVTIRLSYTLPPTELRLGRLVAVWATYVANGDRGSFPCAVAPLYIKIFPEKDKSCRIRVLEGAEFANLCRKPLNYQPTLMSLKAFTRGGSEVIDAKILVVVKSVSARKRGTCGSEDQIVTKKDGTEAYVTRVVLMDDTEEATLSLWDTTSTTPNDWQPSHTALLISSPSLNVSHKNWLALASDTFVDVDPCIPEAERLRGFAERKVKREHINPTFPYEEYALWSIIKPNERVLYSLADVDDRARENPGEIFEGYLSMIIMDLNMTTLRQQNMLMCNECCGIPIYANAKVAKCKHCDSQVSLRVNPRLIGKLVDESGCITSGKLVLSEHAWTRLLGRSAQELIESSASTLKSVEHRMLHIRITLRFWWSEEVGKLVISEVLE</sequence>
<comment type="caution">
    <text evidence="1">The sequence shown here is derived from an EMBL/GenBank/DDBJ whole genome shotgun (WGS) entry which is preliminary data.</text>
</comment>
<dbReference type="EMBL" id="QZAN01000130">
    <property type="protein sequence ID" value="THW57040.1"/>
    <property type="molecule type" value="Genomic_DNA"/>
</dbReference>
<dbReference type="InterPro" id="IPR012340">
    <property type="entry name" value="NA-bd_OB-fold"/>
</dbReference>
<proteinExistence type="predicted"/>
<dbReference type="Gene3D" id="2.40.50.140">
    <property type="entry name" value="Nucleic acid-binding proteins"/>
    <property type="match status" value="1"/>
</dbReference>
<gene>
    <name evidence="1" type="ORF">D6D20_08282</name>
</gene>
<protein>
    <recommendedName>
        <fullName evidence="3">Nucleic acid-binding protein</fullName>
    </recommendedName>
</protein>
<dbReference type="GO" id="GO:0000712">
    <property type="term" value="P:resolution of meiotic recombination intermediates"/>
    <property type="evidence" value="ECO:0007669"/>
    <property type="project" value="TreeGrafter"/>
</dbReference>
<dbReference type="GO" id="GO:0003697">
    <property type="term" value="F:single-stranded DNA binding"/>
    <property type="evidence" value="ECO:0007669"/>
    <property type="project" value="TreeGrafter"/>
</dbReference>
<dbReference type="AlphaFoldDB" id="A0A4S8Z091"/>
<reference evidence="1 2" key="1">
    <citation type="submission" date="2018-10" db="EMBL/GenBank/DDBJ databases">
        <title>Fifty Aureobasidium pullulans genomes reveal a recombining polyextremotolerant generalist.</title>
        <authorList>
            <person name="Gostincar C."/>
            <person name="Turk M."/>
            <person name="Zajc J."/>
            <person name="Gunde-Cimerman N."/>
        </authorList>
    </citation>
    <scope>NUCLEOTIDE SEQUENCE [LARGE SCALE GENOMIC DNA]</scope>
    <source>
        <strain evidence="1 2">EXF-10751</strain>
    </source>
</reference>
<dbReference type="Proteomes" id="UP000310421">
    <property type="component" value="Unassembled WGS sequence"/>
</dbReference>
<evidence type="ECO:0000313" key="2">
    <source>
        <dbReference type="Proteomes" id="UP000310421"/>
    </source>
</evidence>
<dbReference type="PANTHER" id="PTHR21166">
    <property type="entry name" value="CELL DIVISION CONTROL PROTEIN 24 OB DOMAIN-CONTAINING PROTEIN-RELATED"/>
    <property type="match status" value="1"/>
</dbReference>
<accession>A0A4S8Z091</accession>
<dbReference type="GO" id="GO:0008310">
    <property type="term" value="F:single-stranded DNA 3'-5' DNA exonuclease activity"/>
    <property type="evidence" value="ECO:0007669"/>
    <property type="project" value="TreeGrafter"/>
</dbReference>
<dbReference type="InterPro" id="IPR052469">
    <property type="entry name" value="MEIOB"/>
</dbReference>
<organism evidence="1 2">
    <name type="scientific">Aureobasidium pullulans</name>
    <name type="common">Black yeast</name>
    <name type="synonym">Pullularia pullulans</name>
    <dbReference type="NCBI Taxonomy" id="5580"/>
    <lineage>
        <taxon>Eukaryota</taxon>
        <taxon>Fungi</taxon>
        <taxon>Dikarya</taxon>
        <taxon>Ascomycota</taxon>
        <taxon>Pezizomycotina</taxon>
        <taxon>Dothideomycetes</taxon>
        <taxon>Dothideomycetidae</taxon>
        <taxon>Dothideales</taxon>
        <taxon>Saccotheciaceae</taxon>
        <taxon>Aureobasidium</taxon>
    </lineage>
</organism>